<evidence type="ECO:0000259" key="4">
    <source>
        <dbReference type="PROSITE" id="PS50234"/>
    </source>
</evidence>
<evidence type="ECO:0000313" key="6">
    <source>
        <dbReference type="EMBL" id="CAH1774622.1"/>
    </source>
</evidence>
<dbReference type="Pfam" id="PF00092">
    <property type="entry name" value="VWA"/>
    <property type="match status" value="1"/>
</dbReference>
<dbReference type="SUPFAM" id="SSF57535">
    <property type="entry name" value="Complement control module/SCR domain"/>
    <property type="match status" value="1"/>
</dbReference>
<dbReference type="OrthoDB" id="6132182at2759"/>
<dbReference type="AlphaFoldDB" id="A0A8S4N1B0"/>
<dbReference type="Proteomes" id="UP000749559">
    <property type="component" value="Unassembled WGS sequence"/>
</dbReference>
<dbReference type="Pfam" id="PF00084">
    <property type="entry name" value="Sushi"/>
    <property type="match status" value="1"/>
</dbReference>
<dbReference type="Gene3D" id="3.40.50.410">
    <property type="entry name" value="von Willebrand factor, type A domain"/>
    <property type="match status" value="1"/>
</dbReference>
<accession>A0A8S4N1B0</accession>
<dbReference type="CDD" id="cd01450">
    <property type="entry name" value="vWFA_subfamily_ECM"/>
    <property type="match status" value="1"/>
</dbReference>
<dbReference type="InterPro" id="IPR002035">
    <property type="entry name" value="VWF_A"/>
</dbReference>
<feature type="signal peptide" evidence="3">
    <location>
        <begin position="1"/>
        <end position="23"/>
    </location>
</feature>
<dbReference type="PANTHER" id="PTHR24020">
    <property type="entry name" value="COLLAGEN ALPHA"/>
    <property type="match status" value="1"/>
</dbReference>
<gene>
    <name evidence="6" type="ORF">OFUS_LOCUS2045</name>
</gene>
<evidence type="ECO:0000256" key="3">
    <source>
        <dbReference type="SAM" id="SignalP"/>
    </source>
</evidence>
<dbReference type="PROSITE" id="PS50234">
    <property type="entry name" value="VWFA"/>
    <property type="match status" value="1"/>
</dbReference>
<reference evidence="6" key="1">
    <citation type="submission" date="2022-03" db="EMBL/GenBank/DDBJ databases">
        <authorList>
            <person name="Martin C."/>
        </authorList>
    </citation>
    <scope>NUCLEOTIDE SEQUENCE</scope>
</reference>
<feature type="domain" description="Sushi" evidence="5">
    <location>
        <begin position="292"/>
        <end position="350"/>
    </location>
</feature>
<dbReference type="EMBL" id="CAIIXF020000001">
    <property type="protein sequence ID" value="CAH1774622.1"/>
    <property type="molecule type" value="Genomic_DNA"/>
</dbReference>
<comment type="caution">
    <text evidence="6">The sequence shown here is derived from an EMBL/GenBank/DDBJ whole genome shotgun (WGS) entry which is preliminary data.</text>
</comment>
<keyword evidence="3" id="KW-0732">Signal</keyword>
<feature type="chain" id="PRO_5035798673" evidence="3">
    <location>
        <begin position="24"/>
        <end position="638"/>
    </location>
</feature>
<dbReference type="SUPFAM" id="SSF53300">
    <property type="entry name" value="vWA-like"/>
    <property type="match status" value="1"/>
</dbReference>
<keyword evidence="7" id="KW-1185">Reference proteome</keyword>
<evidence type="ECO:0000256" key="1">
    <source>
        <dbReference type="ARBA" id="ARBA00023157"/>
    </source>
</evidence>
<dbReference type="PROSITE" id="PS50923">
    <property type="entry name" value="SUSHI"/>
    <property type="match status" value="2"/>
</dbReference>
<name>A0A8S4N1B0_OWEFU</name>
<dbReference type="SMART" id="SM00032">
    <property type="entry name" value="CCP"/>
    <property type="match status" value="1"/>
</dbReference>
<organism evidence="6 7">
    <name type="scientific">Owenia fusiformis</name>
    <name type="common">Polychaete worm</name>
    <dbReference type="NCBI Taxonomy" id="6347"/>
    <lineage>
        <taxon>Eukaryota</taxon>
        <taxon>Metazoa</taxon>
        <taxon>Spiralia</taxon>
        <taxon>Lophotrochozoa</taxon>
        <taxon>Annelida</taxon>
        <taxon>Polychaeta</taxon>
        <taxon>Sedentaria</taxon>
        <taxon>Canalipalpata</taxon>
        <taxon>Sabellida</taxon>
        <taxon>Oweniida</taxon>
        <taxon>Oweniidae</taxon>
        <taxon>Owenia</taxon>
    </lineage>
</organism>
<feature type="domain" description="VWFA" evidence="4">
    <location>
        <begin position="429"/>
        <end position="625"/>
    </location>
</feature>
<sequence length="638" mass="70709">MNGFITLVFSIFIFFKDGYTANAINPPKECSLKITGWKMSDPDDACYFFECDGRFWQHRLCLNGFGGVPKNARKQYAKNFMTKMNLCRKYEHSCISTIQNIKNPETRASYTPRPLPLCRPESERCDVKEQCCDIDGESAQCFENKCTSPENLQCANIGEGCNGKHATNQGCCSNDPKDPNIRLFLKCDANEQCCGLERQPCTEGGQCCKDQNLICENGKCSRIDCPYPIASPNCGITSRSANNDNGRFKVGERVYFNSDPCYSLDISDGSGEFVECMPDGTVNPKMPRCKQKVCDEVEAPVNGERDPSRGPDVCGSFIGFDCDSGYELKGAEEIQCTEDGWTDIPPVCEEPEDEECADLHGQCHRGENTGNGALPCCEANDLKCSRASTCCRNRGGVCSDDTECCIGLICTAQKECEPPISIICKEPVDIVFAVDTSCSIVPIDKENIRTFMTEMARAFELSTDPNRGVQMGALTFNAETTPVTYLNDASDPEKVITKIEHMELNLANDKLCRTSTFDALKMTETEFFSVEKGDRPNVKNIVVLLSDGATKPDNKQPRTFQYSDDLREKAEIIVVALPQGCDPKKNKSKCSPKLVGWVEWNYIAGGERNVFSANFTALRTVVEHLGTRVCGRNSFTIN</sequence>
<proteinExistence type="predicted"/>
<dbReference type="Gene3D" id="2.10.70.10">
    <property type="entry name" value="Complement Module, domain 1"/>
    <property type="match status" value="2"/>
</dbReference>
<evidence type="ECO:0000256" key="2">
    <source>
        <dbReference type="PROSITE-ProRule" id="PRU00302"/>
    </source>
</evidence>
<keyword evidence="1" id="KW-1015">Disulfide bond</keyword>
<dbReference type="PANTHER" id="PTHR24020:SF20">
    <property type="entry name" value="PH DOMAIN-CONTAINING PROTEIN"/>
    <property type="match status" value="1"/>
</dbReference>
<dbReference type="InterPro" id="IPR035976">
    <property type="entry name" value="Sushi/SCR/CCP_sf"/>
</dbReference>
<dbReference type="SMART" id="SM00327">
    <property type="entry name" value="VWA"/>
    <property type="match status" value="1"/>
</dbReference>
<evidence type="ECO:0000259" key="5">
    <source>
        <dbReference type="PROSITE" id="PS50923"/>
    </source>
</evidence>
<dbReference type="InterPro" id="IPR000436">
    <property type="entry name" value="Sushi_SCR_CCP_dom"/>
</dbReference>
<protein>
    <submittedName>
        <fullName evidence="6">Uncharacterized protein</fullName>
    </submittedName>
</protein>
<dbReference type="InterPro" id="IPR036465">
    <property type="entry name" value="vWFA_dom_sf"/>
</dbReference>
<dbReference type="InterPro" id="IPR050525">
    <property type="entry name" value="ECM_Assembly_Org"/>
</dbReference>
<comment type="caution">
    <text evidence="2">Lacks conserved residue(s) required for the propagation of feature annotation.</text>
</comment>
<dbReference type="CDD" id="cd00033">
    <property type="entry name" value="CCP"/>
    <property type="match status" value="1"/>
</dbReference>
<evidence type="ECO:0000313" key="7">
    <source>
        <dbReference type="Proteomes" id="UP000749559"/>
    </source>
</evidence>
<feature type="domain" description="Sushi" evidence="5">
    <location>
        <begin position="223"/>
        <end position="291"/>
    </location>
</feature>
<keyword evidence="2" id="KW-0768">Sushi</keyword>